<evidence type="ECO:0000313" key="3">
    <source>
        <dbReference type="Proteomes" id="UP000070092"/>
    </source>
</evidence>
<organism evidence="2 3">
    <name type="scientific">Bifidobacterium bifidum</name>
    <dbReference type="NCBI Taxonomy" id="1681"/>
    <lineage>
        <taxon>Bacteria</taxon>
        <taxon>Bacillati</taxon>
        <taxon>Actinomycetota</taxon>
        <taxon>Actinomycetes</taxon>
        <taxon>Bifidobacteriales</taxon>
        <taxon>Bifidobacteriaceae</taxon>
        <taxon>Bifidobacterium</taxon>
    </lineage>
</organism>
<dbReference type="EMBL" id="LRPO01000013">
    <property type="protein sequence ID" value="KWZ82425.1"/>
    <property type="molecule type" value="Genomic_DNA"/>
</dbReference>
<accession>A0A133KSC3</accession>
<dbReference type="Proteomes" id="UP000070092">
    <property type="component" value="Unassembled WGS sequence"/>
</dbReference>
<gene>
    <name evidence="2" type="ORF">HMPREF3196_00282</name>
</gene>
<comment type="caution">
    <text evidence="2">The sequence shown here is derived from an EMBL/GenBank/DDBJ whole genome shotgun (WGS) entry which is preliminary data.</text>
</comment>
<protein>
    <recommendedName>
        <fullName evidence="1">DUF7687 domain-containing protein</fullName>
    </recommendedName>
</protein>
<dbReference type="PATRIC" id="fig|1681.53.peg.272"/>
<feature type="domain" description="DUF7687" evidence="1">
    <location>
        <begin position="2"/>
        <end position="209"/>
    </location>
</feature>
<sequence>MDVEEASEAFASLKASIGVDDGVPVYTRSKGVDVHSAQKFVVNGVEVVVAMNKQKNDMRNLQYFTGMIDLVVADTLRRPFDYDPHGLATFYDRHKLYGAFARRMDGAYPSIRNARALWEIKEYYYTTTFGSKISDAVYITQLDGYEKRDLARVSDAPEVYLMVDSHRTWWGKGKAYLCRLIDILNMGNIDGVFFGKEVLTELPGIAEKWLI</sequence>
<reference evidence="2 3" key="1">
    <citation type="submission" date="2016-01" db="EMBL/GenBank/DDBJ databases">
        <authorList>
            <person name="Oliw E.H."/>
        </authorList>
    </citation>
    <scope>NUCLEOTIDE SEQUENCE [LARGE SCALE GENOMIC DNA]</scope>
    <source>
        <strain evidence="2 3">MJR8628B</strain>
    </source>
</reference>
<proteinExistence type="predicted"/>
<dbReference type="AlphaFoldDB" id="A0A133KSC3"/>
<dbReference type="Pfam" id="PF24736">
    <property type="entry name" value="DUF7687"/>
    <property type="match status" value="1"/>
</dbReference>
<evidence type="ECO:0000313" key="2">
    <source>
        <dbReference type="EMBL" id="KWZ82425.1"/>
    </source>
</evidence>
<name>A0A133KSC3_BIFBI</name>
<evidence type="ECO:0000259" key="1">
    <source>
        <dbReference type="Pfam" id="PF24736"/>
    </source>
</evidence>
<dbReference type="InterPro" id="IPR056104">
    <property type="entry name" value="DUF7687"/>
</dbReference>